<evidence type="ECO:0000313" key="4">
    <source>
        <dbReference type="Proteomes" id="UP000053766"/>
    </source>
</evidence>
<dbReference type="Proteomes" id="UP000053766">
    <property type="component" value="Unassembled WGS sequence"/>
</dbReference>
<dbReference type="InterPro" id="IPR004151">
    <property type="entry name" value="7TM_GPCR_serpentine_rcpt_Sre"/>
</dbReference>
<accession>A0A0D8XL36</accession>
<feature type="transmembrane region" description="Helical" evidence="2">
    <location>
        <begin position="20"/>
        <end position="43"/>
    </location>
</feature>
<reference evidence="4" key="2">
    <citation type="journal article" date="2016" name="Sci. Rep.">
        <title>Dictyocaulus viviparus genome, variome and transcriptome elucidate lungworm biology and support future intervention.</title>
        <authorList>
            <person name="McNulty S.N."/>
            <person name="Strube C."/>
            <person name="Rosa B.A."/>
            <person name="Martin J.C."/>
            <person name="Tyagi R."/>
            <person name="Choi Y.J."/>
            <person name="Wang Q."/>
            <person name="Hallsworth Pepin K."/>
            <person name="Zhang X."/>
            <person name="Ozersky P."/>
            <person name="Wilson R.K."/>
            <person name="Sternberg P.W."/>
            <person name="Gasser R.B."/>
            <person name="Mitreva M."/>
        </authorList>
    </citation>
    <scope>NUCLEOTIDE SEQUENCE [LARGE SCALE GENOMIC DNA]</scope>
    <source>
        <strain evidence="4">HannoverDv2000</strain>
    </source>
</reference>
<dbReference type="Pfam" id="PF03125">
    <property type="entry name" value="Sre"/>
    <property type="match status" value="1"/>
</dbReference>
<evidence type="ECO:0000256" key="1">
    <source>
        <dbReference type="ARBA" id="ARBA00006803"/>
    </source>
</evidence>
<keyword evidence="2" id="KW-0472">Membrane</keyword>
<dbReference type="GO" id="GO:0016020">
    <property type="term" value="C:membrane"/>
    <property type="evidence" value="ECO:0007669"/>
    <property type="project" value="InterPro"/>
</dbReference>
<keyword evidence="2" id="KW-1133">Transmembrane helix</keyword>
<name>A0A0D8XL36_DICVI</name>
<comment type="similarity">
    <text evidence="1">Belongs to the nematode receptor-like protein sre family.</text>
</comment>
<keyword evidence="2" id="KW-0812">Transmembrane</keyword>
<dbReference type="AlphaFoldDB" id="A0A0D8XL36"/>
<reference evidence="3 4" key="1">
    <citation type="submission" date="2013-11" db="EMBL/GenBank/DDBJ databases">
        <title>Draft genome of the bovine lungworm Dictyocaulus viviparus.</title>
        <authorList>
            <person name="Mitreva M."/>
        </authorList>
    </citation>
    <scope>NUCLEOTIDE SEQUENCE [LARGE SCALE GENOMIC DNA]</scope>
    <source>
        <strain evidence="3 4">HannoverDv2000</strain>
    </source>
</reference>
<proteinExistence type="inferred from homology"/>
<dbReference type="GO" id="GO:0007606">
    <property type="term" value="P:sensory perception of chemical stimulus"/>
    <property type="evidence" value="ECO:0007669"/>
    <property type="project" value="InterPro"/>
</dbReference>
<evidence type="ECO:0000313" key="3">
    <source>
        <dbReference type="EMBL" id="KJH45328.1"/>
    </source>
</evidence>
<organism evidence="3 4">
    <name type="scientific">Dictyocaulus viviparus</name>
    <name type="common">Bovine lungworm</name>
    <dbReference type="NCBI Taxonomy" id="29172"/>
    <lineage>
        <taxon>Eukaryota</taxon>
        <taxon>Metazoa</taxon>
        <taxon>Ecdysozoa</taxon>
        <taxon>Nematoda</taxon>
        <taxon>Chromadorea</taxon>
        <taxon>Rhabditida</taxon>
        <taxon>Rhabditina</taxon>
        <taxon>Rhabditomorpha</taxon>
        <taxon>Strongyloidea</taxon>
        <taxon>Metastrongylidae</taxon>
        <taxon>Dictyocaulus</taxon>
    </lineage>
</organism>
<protein>
    <submittedName>
        <fullName evidence="3">Uncharacterized protein</fullName>
    </submittedName>
</protein>
<evidence type="ECO:0000256" key="2">
    <source>
        <dbReference type="SAM" id="Phobius"/>
    </source>
</evidence>
<feature type="transmembrane region" description="Helical" evidence="2">
    <location>
        <begin position="63"/>
        <end position="87"/>
    </location>
</feature>
<gene>
    <name evidence="3" type="ORF">DICVIV_08645</name>
</gene>
<dbReference type="OrthoDB" id="5874078at2759"/>
<sequence length="167" mass="19668">MGQTRRITQNNKASSIHAGFLVAAAVVRMSFTNFLGLFLPSLIVERVFASKFINDYEKLSRSWISKIILFITTTIAIFFSVTVALGFYTVSSIAITTCIIHIVYVFVYIYLFRKNYIELRDINQGIYQQNIRYTLSIKFQLTENQRVMKMLRHYNRNIYGDYWYYSN</sequence>
<feature type="transmembrane region" description="Helical" evidence="2">
    <location>
        <begin position="93"/>
        <end position="112"/>
    </location>
</feature>
<dbReference type="PANTHER" id="PTHR23128">
    <property type="entry name" value="SERPENTINE RECEPTOR, CLASS E (EPSILON)-RELATED"/>
    <property type="match status" value="1"/>
</dbReference>
<dbReference type="EMBL" id="KN716414">
    <property type="protein sequence ID" value="KJH45328.1"/>
    <property type="molecule type" value="Genomic_DNA"/>
</dbReference>
<keyword evidence="4" id="KW-1185">Reference proteome</keyword>
<dbReference type="PANTHER" id="PTHR23128:SF132">
    <property type="entry name" value="SERPENTINE RECEPTOR, CLASS E (EPSILON)-RELATED"/>
    <property type="match status" value="1"/>
</dbReference>